<dbReference type="SMART" id="SM00563">
    <property type="entry name" value="PlsC"/>
    <property type="match status" value="1"/>
</dbReference>
<dbReference type="SUPFAM" id="SSF69593">
    <property type="entry name" value="Glycerol-3-phosphate (1)-acyltransferase"/>
    <property type="match status" value="1"/>
</dbReference>
<name>A0A9D2QXG1_9FIRM</name>
<keyword evidence="4 14" id="KW-0444">Lipid biosynthesis</keyword>
<dbReference type="EC" id="2.3.1.51" evidence="14"/>
<evidence type="ECO:0000256" key="8">
    <source>
        <dbReference type="ARBA" id="ARBA00023136"/>
    </source>
</evidence>
<evidence type="ECO:0000256" key="2">
    <source>
        <dbReference type="ARBA" id="ARBA00008655"/>
    </source>
</evidence>
<comment type="similarity">
    <text evidence="2 14">Belongs to the 1-acyl-sn-glycerol-3-phosphate acyltransferase family.</text>
</comment>
<comment type="domain">
    <text evidence="14">The HXXXXD motif is essential for acyltransferase activity and may constitute the binding site for the phosphate moiety of the glycerol-3-phosphate.</text>
</comment>
<keyword evidence="7 14" id="KW-0443">Lipid metabolism</keyword>
<dbReference type="GO" id="GO:0005886">
    <property type="term" value="C:plasma membrane"/>
    <property type="evidence" value="ECO:0007669"/>
    <property type="project" value="UniProtKB-SubCell"/>
</dbReference>
<dbReference type="Pfam" id="PF01553">
    <property type="entry name" value="Acyltransferase"/>
    <property type="match status" value="1"/>
</dbReference>
<accession>A0A9D2QXG1</accession>
<evidence type="ECO:0000256" key="7">
    <source>
        <dbReference type="ARBA" id="ARBA00023098"/>
    </source>
</evidence>
<evidence type="ECO:0000256" key="9">
    <source>
        <dbReference type="ARBA" id="ARBA00023209"/>
    </source>
</evidence>
<comment type="catalytic activity">
    <reaction evidence="14">
        <text>a 1-acyl-sn-glycero-3-phosphate + an acyl-CoA = a 1,2-diacyl-sn-glycero-3-phosphate + CoA</text>
        <dbReference type="Rhea" id="RHEA:19709"/>
        <dbReference type="ChEBI" id="CHEBI:57287"/>
        <dbReference type="ChEBI" id="CHEBI:57970"/>
        <dbReference type="ChEBI" id="CHEBI:58342"/>
        <dbReference type="ChEBI" id="CHEBI:58608"/>
        <dbReference type="EC" id="2.3.1.51"/>
    </reaction>
</comment>
<evidence type="ECO:0000256" key="10">
    <source>
        <dbReference type="ARBA" id="ARBA00023264"/>
    </source>
</evidence>
<evidence type="ECO:0000256" key="3">
    <source>
        <dbReference type="ARBA" id="ARBA00022475"/>
    </source>
</evidence>
<reference evidence="16" key="1">
    <citation type="journal article" date="2021" name="PeerJ">
        <title>Extensive microbial diversity within the chicken gut microbiome revealed by metagenomics and culture.</title>
        <authorList>
            <person name="Gilroy R."/>
            <person name="Ravi A."/>
            <person name="Getino M."/>
            <person name="Pursley I."/>
            <person name="Horton D.L."/>
            <person name="Alikhan N.F."/>
            <person name="Baker D."/>
            <person name="Gharbi K."/>
            <person name="Hall N."/>
            <person name="Watson M."/>
            <person name="Adriaenssens E.M."/>
            <person name="Foster-Nyarko E."/>
            <person name="Jarju S."/>
            <person name="Secka A."/>
            <person name="Antonio M."/>
            <person name="Oren A."/>
            <person name="Chaudhuri R.R."/>
            <person name="La Ragione R."/>
            <person name="Hildebrand F."/>
            <person name="Pallen M.J."/>
        </authorList>
    </citation>
    <scope>NUCLEOTIDE SEQUENCE</scope>
    <source>
        <strain evidence="16">ChiHjej8B7-25341</strain>
    </source>
</reference>
<keyword evidence="11 14" id="KW-0012">Acyltransferase</keyword>
<evidence type="ECO:0000256" key="13">
    <source>
        <dbReference type="ARBA" id="ARBA00037183"/>
    </source>
</evidence>
<evidence type="ECO:0000256" key="12">
    <source>
        <dbReference type="ARBA" id="ARBA00025707"/>
    </source>
</evidence>
<evidence type="ECO:0000256" key="14">
    <source>
        <dbReference type="RuleBase" id="RU361267"/>
    </source>
</evidence>
<reference evidence="16" key="2">
    <citation type="submission" date="2021-04" db="EMBL/GenBank/DDBJ databases">
        <authorList>
            <person name="Gilroy R."/>
        </authorList>
    </citation>
    <scope>NUCLEOTIDE SEQUENCE</scope>
    <source>
        <strain evidence="16">ChiHjej8B7-25341</strain>
    </source>
</reference>
<dbReference type="GO" id="GO:0006654">
    <property type="term" value="P:phosphatidic acid biosynthetic process"/>
    <property type="evidence" value="ECO:0007669"/>
    <property type="project" value="TreeGrafter"/>
</dbReference>
<comment type="caution">
    <text evidence="16">The sequence shown here is derived from an EMBL/GenBank/DDBJ whole genome shotgun (WGS) entry which is preliminary data.</text>
</comment>
<dbReference type="CDD" id="cd07989">
    <property type="entry name" value="LPLAT_AGPAT-like"/>
    <property type="match status" value="1"/>
</dbReference>
<keyword evidence="10 14" id="KW-1208">Phospholipid metabolism</keyword>
<keyword evidence="3" id="KW-1003">Cell membrane</keyword>
<evidence type="ECO:0000256" key="5">
    <source>
        <dbReference type="ARBA" id="ARBA00022519"/>
    </source>
</evidence>
<dbReference type="GO" id="GO:0003841">
    <property type="term" value="F:1-acylglycerol-3-phosphate O-acyltransferase activity"/>
    <property type="evidence" value="ECO:0007669"/>
    <property type="project" value="UniProtKB-UniRule"/>
</dbReference>
<dbReference type="InterPro" id="IPR002123">
    <property type="entry name" value="Plipid/glycerol_acylTrfase"/>
</dbReference>
<dbReference type="InterPro" id="IPR004552">
    <property type="entry name" value="AGP_acyltrans"/>
</dbReference>
<evidence type="ECO:0000313" key="16">
    <source>
        <dbReference type="EMBL" id="HJD31425.1"/>
    </source>
</evidence>
<dbReference type="AlphaFoldDB" id="A0A9D2QXG1"/>
<keyword evidence="9 14" id="KW-0594">Phospholipid biosynthesis</keyword>
<evidence type="ECO:0000256" key="1">
    <source>
        <dbReference type="ARBA" id="ARBA00004417"/>
    </source>
</evidence>
<keyword evidence="6 14" id="KW-0808">Transferase</keyword>
<comment type="pathway">
    <text evidence="12">Phospholipid metabolism.</text>
</comment>
<keyword evidence="8" id="KW-0472">Membrane</keyword>
<dbReference type="Proteomes" id="UP000823851">
    <property type="component" value="Unassembled WGS sequence"/>
</dbReference>
<evidence type="ECO:0000259" key="15">
    <source>
        <dbReference type="SMART" id="SM00563"/>
    </source>
</evidence>
<evidence type="ECO:0000313" key="17">
    <source>
        <dbReference type="Proteomes" id="UP000823851"/>
    </source>
</evidence>
<sequence>MKRIAWMVFRLIHKAFYYFYHICRCASREDISYEEGFRWIKKTTILANRAGRVKIDAHGLENLPQKDGFILFPNHQGLFDVLVFLESCPRPFAFVIKKEAADIILLKQVRKALGSLVMDREDIRQSMKVIQTMAEEVKKGRNFLIFPEGTRSRQGNRTLEFKGGTFKSAVKARCPIVPCALIDSFIPFDENSIRPVTVQLYYLKPLYYEEYRNMKTTQIAEEVKRRIDEAIAAHPSKNGIRYSSVRSAR</sequence>
<comment type="subcellular location">
    <subcellularLocation>
        <location evidence="1">Cell inner membrane</location>
        <topology evidence="1">Peripheral membrane protein</topology>
    </subcellularLocation>
</comment>
<dbReference type="NCBIfam" id="TIGR00530">
    <property type="entry name" value="AGP_acyltrn"/>
    <property type="match status" value="1"/>
</dbReference>
<dbReference type="PANTHER" id="PTHR10434:SF59">
    <property type="entry name" value="1-ACYL-SN-GLYCEROL-3-PHOSPHATE ACYLTRANSFERASE"/>
    <property type="match status" value="1"/>
</dbReference>
<evidence type="ECO:0000256" key="6">
    <source>
        <dbReference type="ARBA" id="ARBA00022679"/>
    </source>
</evidence>
<comment type="function">
    <text evidence="13">Converts lysophosphatidic acid (LPA) into phosphatidic acid by incorporating acyl moiety at the 2 position.</text>
</comment>
<organism evidence="16 17">
    <name type="scientific">Candidatus Eisenbergiella stercorigallinarum</name>
    <dbReference type="NCBI Taxonomy" id="2838557"/>
    <lineage>
        <taxon>Bacteria</taxon>
        <taxon>Bacillati</taxon>
        <taxon>Bacillota</taxon>
        <taxon>Clostridia</taxon>
        <taxon>Lachnospirales</taxon>
        <taxon>Lachnospiraceae</taxon>
        <taxon>Eisenbergiella</taxon>
    </lineage>
</organism>
<gene>
    <name evidence="16" type="ORF">H9912_05740</name>
</gene>
<proteinExistence type="inferred from homology"/>
<feature type="domain" description="Phospholipid/glycerol acyltransferase" evidence="15">
    <location>
        <begin position="69"/>
        <end position="184"/>
    </location>
</feature>
<evidence type="ECO:0000256" key="4">
    <source>
        <dbReference type="ARBA" id="ARBA00022516"/>
    </source>
</evidence>
<evidence type="ECO:0000256" key="11">
    <source>
        <dbReference type="ARBA" id="ARBA00023315"/>
    </source>
</evidence>
<dbReference type="PANTHER" id="PTHR10434">
    <property type="entry name" value="1-ACYL-SN-GLYCEROL-3-PHOSPHATE ACYLTRANSFERASE"/>
    <property type="match status" value="1"/>
</dbReference>
<keyword evidence="5" id="KW-0997">Cell inner membrane</keyword>
<protein>
    <recommendedName>
        <fullName evidence="14">1-acyl-sn-glycerol-3-phosphate acyltransferase</fullName>
        <ecNumber evidence="14">2.3.1.51</ecNumber>
    </recommendedName>
</protein>
<dbReference type="EMBL" id="DWUW01000162">
    <property type="protein sequence ID" value="HJD31425.1"/>
    <property type="molecule type" value="Genomic_DNA"/>
</dbReference>